<gene>
    <name evidence="3" type="ORF">Q5741_00955</name>
</gene>
<dbReference type="InterPro" id="IPR023210">
    <property type="entry name" value="NADP_OxRdtase_dom"/>
</dbReference>
<reference evidence="3 4" key="1">
    <citation type="submission" date="2023-07" db="EMBL/GenBank/DDBJ databases">
        <title>Paenibacillus sp. JX-17 nov. isolated from soil.</title>
        <authorList>
            <person name="Wan Y."/>
            <person name="Liu B."/>
        </authorList>
    </citation>
    <scope>NUCLEOTIDE SEQUENCE [LARGE SCALE GENOMIC DNA]</scope>
    <source>
        <strain evidence="3 4">JX-17</strain>
    </source>
</reference>
<evidence type="ECO:0000313" key="3">
    <source>
        <dbReference type="EMBL" id="MDO7904978.1"/>
    </source>
</evidence>
<dbReference type="EMBL" id="JAUQTB010000001">
    <property type="protein sequence ID" value="MDO7904978.1"/>
    <property type="molecule type" value="Genomic_DNA"/>
</dbReference>
<evidence type="ECO:0000259" key="2">
    <source>
        <dbReference type="Pfam" id="PF00248"/>
    </source>
</evidence>
<proteinExistence type="predicted"/>
<comment type="caution">
    <text evidence="3">The sequence shown here is derived from an EMBL/GenBank/DDBJ whole genome shotgun (WGS) entry which is preliminary data.</text>
</comment>
<feature type="domain" description="NADP-dependent oxidoreductase" evidence="2">
    <location>
        <begin position="19"/>
        <end position="309"/>
    </location>
</feature>
<dbReference type="PRINTS" id="PR00069">
    <property type="entry name" value="ALDKETRDTASE"/>
</dbReference>
<organism evidence="3 4">
    <name type="scientific">Paenibacillus lacisoli</name>
    <dbReference type="NCBI Taxonomy" id="3064525"/>
    <lineage>
        <taxon>Bacteria</taxon>
        <taxon>Bacillati</taxon>
        <taxon>Bacillota</taxon>
        <taxon>Bacilli</taxon>
        <taxon>Bacillales</taxon>
        <taxon>Paenibacillaceae</taxon>
        <taxon>Paenibacillus</taxon>
    </lineage>
</organism>
<dbReference type="SUPFAM" id="SSF51430">
    <property type="entry name" value="NAD(P)-linked oxidoreductase"/>
    <property type="match status" value="1"/>
</dbReference>
<keyword evidence="4" id="KW-1185">Reference proteome</keyword>
<dbReference type="PANTHER" id="PTHR43364:SF4">
    <property type="entry name" value="NAD(P)-LINKED OXIDOREDUCTASE SUPERFAMILY PROTEIN"/>
    <property type="match status" value="1"/>
</dbReference>
<dbReference type="Proteomes" id="UP001240171">
    <property type="component" value="Unassembled WGS sequence"/>
</dbReference>
<evidence type="ECO:0000256" key="1">
    <source>
        <dbReference type="ARBA" id="ARBA00023002"/>
    </source>
</evidence>
<dbReference type="Pfam" id="PF00248">
    <property type="entry name" value="Aldo_ket_red"/>
    <property type="match status" value="1"/>
</dbReference>
<dbReference type="Gene3D" id="3.20.20.100">
    <property type="entry name" value="NADP-dependent oxidoreductase domain"/>
    <property type="match status" value="1"/>
</dbReference>
<keyword evidence="1" id="KW-0560">Oxidoreductase</keyword>
<dbReference type="PANTHER" id="PTHR43364">
    <property type="entry name" value="NADH-SPECIFIC METHYLGLYOXAL REDUCTASE-RELATED"/>
    <property type="match status" value="1"/>
</dbReference>
<accession>A0ABT9CBI5</accession>
<dbReference type="InterPro" id="IPR020471">
    <property type="entry name" value="AKR"/>
</dbReference>
<dbReference type="RefSeq" id="WP_305022170.1">
    <property type="nucleotide sequence ID" value="NZ_JAUQTB010000001.1"/>
</dbReference>
<name>A0ABT9CBI5_9BACL</name>
<dbReference type="InterPro" id="IPR036812">
    <property type="entry name" value="NAD(P)_OxRdtase_dom_sf"/>
</dbReference>
<evidence type="ECO:0000313" key="4">
    <source>
        <dbReference type="Proteomes" id="UP001240171"/>
    </source>
</evidence>
<dbReference type="InterPro" id="IPR050523">
    <property type="entry name" value="AKR_Detox_Biosynth"/>
</dbReference>
<sequence length="334" mass="38052">MTLEYTYLGRSGLQVSRFCLGTMTYGDWDMDETSSLAVIKRVLDSGINFIDTADTYGKGTTEEIIGKAIQGRRDEVIVATKFKVRTAEGPNGEGASRYRIMRQVEASLKRLKTDYIDLYQVHRPDPNTPLDETLRALDDLVTQGKVRYIGCSNFEAWRIVESLWVSEKRNLERFVTNQPSFNLFNRYIEQEILPASERHGLATLAYSPMDGGWLSGKYRLGQPLPDNSRGERMDPEAPHNRAKLEKVELLAERAEAKGIKLSQFALAWLLQRPGVIPVIGVRSEQQLQDNLKALEVELTQDDLDLVDQISPSPYKDFSGDGSFWFTEPRQYRFK</sequence>
<protein>
    <submittedName>
        <fullName evidence="3">Aldo/keto reductase</fullName>
    </submittedName>
</protein>